<protein>
    <submittedName>
        <fullName evidence="1">Uncharacterized protein</fullName>
    </submittedName>
</protein>
<dbReference type="InterPro" id="IPR029033">
    <property type="entry name" value="His_PPase_superfam"/>
</dbReference>
<dbReference type="Gene3D" id="3.40.50.1240">
    <property type="entry name" value="Phosphoglycerate mutase-like"/>
    <property type="match status" value="1"/>
</dbReference>
<gene>
    <name evidence="1" type="primary">ORF222703</name>
</gene>
<dbReference type="SUPFAM" id="SSF53254">
    <property type="entry name" value="Phosphoglycerate mutase-like"/>
    <property type="match status" value="1"/>
</dbReference>
<organism evidence="1">
    <name type="scientific">Arion vulgaris</name>
    <dbReference type="NCBI Taxonomy" id="1028688"/>
    <lineage>
        <taxon>Eukaryota</taxon>
        <taxon>Metazoa</taxon>
        <taxon>Spiralia</taxon>
        <taxon>Lophotrochozoa</taxon>
        <taxon>Mollusca</taxon>
        <taxon>Gastropoda</taxon>
        <taxon>Heterobranchia</taxon>
        <taxon>Euthyneura</taxon>
        <taxon>Panpulmonata</taxon>
        <taxon>Eupulmonata</taxon>
        <taxon>Stylommatophora</taxon>
        <taxon>Helicina</taxon>
        <taxon>Arionoidea</taxon>
        <taxon>Arionidae</taxon>
        <taxon>Arion</taxon>
    </lineage>
</organism>
<reference evidence="1" key="1">
    <citation type="submission" date="2014-12" db="EMBL/GenBank/DDBJ databases">
        <title>Insight into the proteome of Arion vulgaris.</title>
        <authorList>
            <person name="Aradska J."/>
            <person name="Bulat T."/>
            <person name="Smidak R."/>
            <person name="Sarate P."/>
            <person name="Gangsoo J."/>
            <person name="Sialana F."/>
            <person name="Bilban M."/>
            <person name="Lubec G."/>
        </authorList>
    </citation>
    <scope>NUCLEOTIDE SEQUENCE</scope>
    <source>
        <tissue evidence="1">Skin</tissue>
    </source>
</reference>
<sequence length="68" mass="7580">PRINKYCNPPYSQEMGNEGLVSDDYKLVNVHVVIRHGDRSPISRLSGVSSDELSCLMDTSEHSHIPKA</sequence>
<proteinExistence type="predicted"/>
<evidence type="ECO:0000313" key="1">
    <source>
        <dbReference type="EMBL" id="CEL00037.1"/>
    </source>
</evidence>
<feature type="non-terminal residue" evidence="1">
    <location>
        <position position="68"/>
    </location>
</feature>
<accession>A0A0B7C4C6</accession>
<dbReference type="AlphaFoldDB" id="A0A0B7C4C6"/>
<dbReference type="EMBL" id="HACG01053166">
    <property type="protein sequence ID" value="CEL00037.1"/>
    <property type="molecule type" value="Transcribed_RNA"/>
</dbReference>
<name>A0A0B7C4C6_9EUPU</name>
<dbReference type="PROSITE" id="PS00616">
    <property type="entry name" value="HIS_ACID_PHOSPHAT_1"/>
    <property type="match status" value="1"/>
</dbReference>
<dbReference type="InterPro" id="IPR033379">
    <property type="entry name" value="Acid_Pase_AS"/>
</dbReference>
<feature type="non-terminal residue" evidence="1">
    <location>
        <position position="1"/>
    </location>
</feature>